<feature type="coiled-coil region" evidence="1">
    <location>
        <begin position="154"/>
        <end position="181"/>
    </location>
</feature>
<accession>A0A7G9QGZ3</accession>
<dbReference type="Proteomes" id="UP000515806">
    <property type="component" value="Chromosome"/>
</dbReference>
<evidence type="ECO:0000256" key="1">
    <source>
        <dbReference type="SAM" id="Coils"/>
    </source>
</evidence>
<gene>
    <name evidence="2" type="ORF">H9L23_00420</name>
</gene>
<dbReference type="EMBL" id="CP060723">
    <property type="protein sequence ID" value="QNN42618.1"/>
    <property type="molecule type" value="Genomic_DNA"/>
</dbReference>
<keyword evidence="1" id="KW-0175">Coiled coil</keyword>
<name>A0A7G9QGZ3_9SPHI</name>
<evidence type="ECO:0000313" key="3">
    <source>
        <dbReference type="Proteomes" id="UP000515806"/>
    </source>
</evidence>
<organism evidence="2 3">
    <name type="scientific">Pedobacter roseus</name>
    <dbReference type="NCBI Taxonomy" id="336820"/>
    <lineage>
        <taxon>Bacteria</taxon>
        <taxon>Pseudomonadati</taxon>
        <taxon>Bacteroidota</taxon>
        <taxon>Sphingobacteriia</taxon>
        <taxon>Sphingobacteriales</taxon>
        <taxon>Sphingobacteriaceae</taxon>
        <taxon>Pedobacter</taxon>
    </lineage>
</organism>
<proteinExistence type="predicted"/>
<sequence>MKDERDTLPFVLKTIAAEGESRLRGLDQLADIIEIAYALFQDSVLIDEIGDPFVRLLEQKSVYENFNRTLIETIIAECRFYAKVDFNGAFITVESKGVENSLKDLEVIWLVVEGIRKDSTKKDADIITVPREVKIRMLAQLSAILQYFLATSISLIARVRVRQLEEKLKQTSEEKKREFLLRYKTELLKKDHGIKKVHEALIKVIDLELDLIRNLNQIVPPLVSAQIEDVEVNSALPVSADKDFLYELSIFHFPFKAIIEKDKHLLTALKEQFAHLKSKPKLHWYFNQFISDQEWEENCTRTQGLSKTDSKEIIAANFIPTSDTERRAEEIIREFDGMIAKNAVDPKYFGRFLRDTLMVKILSSIDEKISELKQYVFHDANIDNYKPYAKASAKAILSELNKLELPVLKQSILQKLLSLSIETDLGLAIQFFGEHKNDHGEITKRFKILKVLADEYFAEAMEDLNRVAIMQGSHWFLKSQCSTGLKGNWM</sequence>
<protein>
    <submittedName>
        <fullName evidence="2">Uncharacterized protein</fullName>
    </submittedName>
</protein>
<reference evidence="2 3" key="1">
    <citation type="submission" date="2020-08" db="EMBL/GenBank/DDBJ databases">
        <title>Genome sequence of Pedobacter roseus KACC 11594T.</title>
        <authorList>
            <person name="Hyun D.-W."/>
            <person name="Bae J.-W."/>
        </authorList>
    </citation>
    <scope>NUCLEOTIDE SEQUENCE [LARGE SCALE GENOMIC DNA]</scope>
    <source>
        <strain evidence="2 3">KACC 11594</strain>
    </source>
</reference>
<evidence type="ECO:0000313" key="2">
    <source>
        <dbReference type="EMBL" id="QNN42618.1"/>
    </source>
</evidence>
<dbReference type="RefSeq" id="WP_187593124.1">
    <property type="nucleotide sequence ID" value="NZ_CP060723.1"/>
</dbReference>
<dbReference type="AlphaFoldDB" id="A0A7G9QGZ3"/>
<keyword evidence="3" id="KW-1185">Reference proteome</keyword>
<dbReference type="KEGG" id="proe:H9L23_00420"/>